<organism evidence="5 6">
    <name type="scientific">Rhodopila globiformis</name>
    <name type="common">Rhodopseudomonas globiformis</name>
    <dbReference type="NCBI Taxonomy" id="1071"/>
    <lineage>
        <taxon>Bacteria</taxon>
        <taxon>Pseudomonadati</taxon>
        <taxon>Pseudomonadota</taxon>
        <taxon>Alphaproteobacteria</taxon>
        <taxon>Acetobacterales</taxon>
        <taxon>Acetobacteraceae</taxon>
        <taxon>Rhodopila</taxon>
    </lineage>
</organism>
<dbReference type="InterPro" id="IPR040198">
    <property type="entry name" value="Fido_containing"/>
</dbReference>
<evidence type="ECO:0000259" key="4">
    <source>
        <dbReference type="PROSITE" id="PS51459"/>
    </source>
</evidence>
<sequence length="391" mass="43170">MADTKNRRLGAYVETSTGGERVRAYVPAPLPPDPPLDLARFMRLYERAIAAVGRLDGVVAILPSTPLFLYMYVRKEALLSSQIEGTQSSLSDLLLFENDEAPSVPLDDVTEVSNYVAAVEHGVSRIRRGFPLSLRLIREMHAILLRSGRGAAKQPGEFRRSQNWIGGTRPGNALFVPPPPNLLDDCLGALERFFHSEDPALPPLIRAGLAHVQFETIHPFLDGNGRLGRLLITLILCEAGVLREPILYLSLFLKSHRDDYYRLLQEVRQAGTWETWMEFFLTGVAETAEQAVATARELIAMFEVDRQKIAGIGRAAPSALRVHELMQAHPIVTIPTVSSRLGVSFATARGALEKLVGVGVIRETTGRRRGRIYAYTAYLAALDRGTDPLPA</sequence>
<dbReference type="InterPro" id="IPR026287">
    <property type="entry name" value="SoFic-like"/>
</dbReference>
<evidence type="ECO:0000256" key="2">
    <source>
        <dbReference type="PIRSR" id="PIRSR640198-1"/>
    </source>
</evidence>
<name>A0A2S6NHA8_RHOGL</name>
<evidence type="ECO:0000313" key="6">
    <source>
        <dbReference type="Proteomes" id="UP000239724"/>
    </source>
</evidence>
<evidence type="ECO:0000256" key="1">
    <source>
        <dbReference type="PIRSR" id="PIRSR038925-1"/>
    </source>
</evidence>
<reference evidence="5 6" key="1">
    <citation type="journal article" date="2018" name="Arch. Microbiol.">
        <title>New insights into the metabolic potential of the phototrophic purple bacterium Rhodopila globiformis DSM 161(T) from its draft genome sequence and evidence for a vanadium-dependent nitrogenase.</title>
        <authorList>
            <person name="Imhoff J.F."/>
            <person name="Rahn T."/>
            <person name="Kunzel S."/>
            <person name="Neulinger S.C."/>
        </authorList>
    </citation>
    <scope>NUCLEOTIDE SEQUENCE [LARGE SCALE GENOMIC DNA]</scope>
    <source>
        <strain evidence="5 6">DSM 161</strain>
    </source>
</reference>
<dbReference type="InterPro" id="IPR003812">
    <property type="entry name" value="Fido"/>
</dbReference>
<dbReference type="Proteomes" id="UP000239724">
    <property type="component" value="Unassembled WGS sequence"/>
</dbReference>
<dbReference type="GO" id="GO:0005524">
    <property type="term" value="F:ATP binding"/>
    <property type="evidence" value="ECO:0007669"/>
    <property type="project" value="UniProtKB-KW"/>
</dbReference>
<gene>
    <name evidence="5" type="ORF">CCS01_12875</name>
</gene>
<feature type="active site" evidence="2">
    <location>
        <position position="218"/>
    </location>
</feature>
<dbReference type="PANTHER" id="PTHR13504:SF38">
    <property type="entry name" value="FIDO DOMAIN-CONTAINING PROTEIN"/>
    <property type="match status" value="1"/>
</dbReference>
<dbReference type="Pfam" id="PF02661">
    <property type="entry name" value="Fic"/>
    <property type="match status" value="1"/>
</dbReference>
<dbReference type="InterPro" id="IPR036597">
    <property type="entry name" value="Fido-like_dom_sf"/>
</dbReference>
<keyword evidence="1" id="KW-0547">Nucleotide-binding</keyword>
<dbReference type="SUPFAM" id="SSF140931">
    <property type="entry name" value="Fic-like"/>
    <property type="match status" value="1"/>
</dbReference>
<proteinExistence type="predicted"/>
<dbReference type="SUPFAM" id="SSF46785">
    <property type="entry name" value="Winged helix' DNA-binding domain"/>
    <property type="match status" value="1"/>
</dbReference>
<dbReference type="OrthoDB" id="9813719at2"/>
<comment type="caution">
    <text evidence="5">The sequence shown here is derived from an EMBL/GenBank/DDBJ whole genome shotgun (WGS) entry which is preliminary data.</text>
</comment>
<dbReference type="Gene3D" id="1.10.3290.10">
    <property type="entry name" value="Fido-like domain"/>
    <property type="match status" value="1"/>
</dbReference>
<dbReference type="Pfam" id="PF13784">
    <property type="entry name" value="Fic_N"/>
    <property type="match status" value="1"/>
</dbReference>
<feature type="binding site" evidence="1">
    <location>
        <position position="218"/>
    </location>
    <ligand>
        <name>ATP</name>
        <dbReference type="ChEBI" id="CHEBI:30616"/>
    </ligand>
</feature>
<keyword evidence="6" id="KW-1185">Reference proteome</keyword>
<feature type="binding site" evidence="1">
    <location>
        <position position="84"/>
    </location>
    <ligand>
        <name>ATP</name>
        <dbReference type="ChEBI" id="CHEBI:30616"/>
    </ligand>
</feature>
<keyword evidence="1" id="KW-0067">ATP-binding</keyword>
<dbReference type="InterPro" id="IPR025758">
    <property type="entry name" value="Fic/DOC_N"/>
</dbReference>
<dbReference type="EMBL" id="NHRY01000133">
    <property type="protein sequence ID" value="PPQ34022.1"/>
    <property type="molecule type" value="Genomic_DNA"/>
</dbReference>
<evidence type="ECO:0000313" key="5">
    <source>
        <dbReference type="EMBL" id="PPQ34022.1"/>
    </source>
</evidence>
<dbReference type="InterPro" id="IPR036390">
    <property type="entry name" value="WH_DNA-bd_sf"/>
</dbReference>
<dbReference type="PIRSF" id="PIRSF038925">
    <property type="entry name" value="AMP-prot_trans"/>
    <property type="match status" value="1"/>
</dbReference>
<feature type="binding site" evidence="3">
    <location>
        <begin position="222"/>
        <end position="229"/>
    </location>
    <ligand>
        <name>ATP</name>
        <dbReference type="ChEBI" id="CHEBI:30616"/>
    </ligand>
</feature>
<dbReference type="RefSeq" id="WP_104519255.1">
    <property type="nucleotide sequence ID" value="NZ_NHRY01000133.1"/>
</dbReference>
<feature type="binding site" evidence="3">
    <location>
        <begin position="260"/>
        <end position="261"/>
    </location>
    <ligand>
        <name>ATP</name>
        <dbReference type="ChEBI" id="CHEBI:30616"/>
    </ligand>
</feature>
<feature type="binding site" evidence="1">
    <location>
        <begin position="223"/>
        <end position="229"/>
    </location>
    <ligand>
        <name>ATP</name>
        <dbReference type="ChEBI" id="CHEBI:30616"/>
    </ligand>
</feature>
<accession>A0A2S6NHA8</accession>
<evidence type="ECO:0000256" key="3">
    <source>
        <dbReference type="PIRSR" id="PIRSR640198-2"/>
    </source>
</evidence>
<dbReference type="PROSITE" id="PS51459">
    <property type="entry name" value="FIDO"/>
    <property type="match status" value="1"/>
</dbReference>
<feature type="binding site" evidence="1">
    <location>
        <position position="260"/>
    </location>
    <ligand>
        <name>ATP</name>
        <dbReference type="ChEBI" id="CHEBI:30616"/>
    </ligand>
</feature>
<feature type="domain" description="Fido" evidence="4">
    <location>
        <begin position="132"/>
        <end position="282"/>
    </location>
</feature>
<dbReference type="AlphaFoldDB" id="A0A2S6NHA8"/>
<dbReference type="PANTHER" id="PTHR13504">
    <property type="entry name" value="FIDO DOMAIN-CONTAINING PROTEIN DDB_G0283145"/>
    <property type="match status" value="1"/>
</dbReference>
<protein>
    <submittedName>
        <fullName evidence="5">Cell filamentation protein Fic</fullName>
    </submittedName>
</protein>